<evidence type="ECO:0000313" key="1">
    <source>
        <dbReference type="EMBL" id="GLF99441.1"/>
    </source>
</evidence>
<name>A0ABQ5PB39_9ACTN</name>
<keyword evidence="2" id="KW-1185">Reference proteome</keyword>
<dbReference type="PROSITE" id="PS51257">
    <property type="entry name" value="PROKAR_LIPOPROTEIN"/>
    <property type="match status" value="1"/>
</dbReference>
<dbReference type="EMBL" id="BSBI01000020">
    <property type="protein sequence ID" value="GLF99441.1"/>
    <property type="molecule type" value="Genomic_DNA"/>
</dbReference>
<accession>A0ABQ5PB39</accession>
<reference evidence="1 2" key="1">
    <citation type="submission" date="2022-10" db="EMBL/GenBank/DDBJ databases">
        <title>Draft genome sequence of Streptomyces sp. YSPA8.</title>
        <authorList>
            <person name="Moriuchi R."/>
            <person name="Dohra H."/>
            <person name="Yamamura H."/>
            <person name="Kodani S."/>
        </authorList>
    </citation>
    <scope>NUCLEOTIDE SEQUENCE [LARGE SCALE GENOMIC DNA]</scope>
    <source>
        <strain evidence="1 2">YSPA8</strain>
    </source>
</reference>
<comment type="caution">
    <text evidence="1">The sequence shown here is derived from an EMBL/GenBank/DDBJ whole genome shotgun (WGS) entry which is preliminary data.</text>
</comment>
<gene>
    <name evidence="1" type="ORF">SYYSPA8_34110</name>
</gene>
<dbReference type="Proteomes" id="UP001291653">
    <property type="component" value="Unassembled WGS sequence"/>
</dbReference>
<evidence type="ECO:0000313" key="2">
    <source>
        <dbReference type="Proteomes" id="UP001291653"/>
    </source>
</evidence>
<dbReference type="RefSeq" id="WP_323451379.1">
    <property type="nucleotide sequence ID" value="NZ_BSBI01000020.1"/>
</dbReference>
<organism evidence="1 2">
    <name type="scientific">Streptomyces yaizuensis</name>
    <dbReference type="NCBI Taxonomy" id="2989713"/>
    <lineage>
        <taxon>Bacteria</taxon>
        <taxon>Bacillati</taxon>
        <taxon>Actinomycetota</taxon>
        <taxon>Actinomycetes</taxon>
        <taxon>Kitasatosporales</taxon>
        <taxon>Streptomycetaceae</taxon>
        <taxon>Streptomyces</taxon>
    </lineage>
</organism>
<protein>
    <submittedName>
        <fullName evidence="1">GerMN domain-containing protein</fullName>
    </submittedName>
</protein>
<proteinExistence type="predicted"/>
<sequence length="179" mass="19333">MPPARRTPRTPRTALTGLAAALLTTGCGVPPTGVLDGGDPAGGLTQGMRLYFVSHTGRLKPVPRPDIDPSELKDPGDVIELLGDGPSETERATGLTTLVPQGPYAYTPDWKNLSIRFPAHMIDPSSVEGRNLMGQLVCSIARGRILADGDETRRMDDVPVRVAGRWEEREPYVCSDFLK</sequence>